<keyword evidence="6 14" id="KW-0413">Isomerase</keyword>
<comment type="similarity">
    <text evidence="2">Belongs to the mannose-6-phosphate isomerase type 1 family.</text>
</comment>
<dbReference type="SUPFAM" id="SSF51182">
    <property type="entry name" value="RmlC-like cupins"/>
    <property type="match status" value="1"/>
</dbReference>
<dbReference type="GO" id="GO:0005829">
    <property type="term" value="C:cytosol"/>
    <property type="evidence" value="ECO:0007669"/>
    <property type="project" value="TreeGrafter"/>
</dbReference>
<dbReference type="AlphaFoldDB" id="A0AB38XRQ8"/>
<dbReference type="EC" id="5.3.1.8" evidence="3"/>
<dbReference type="InterPro" id="IPR014710">
    <property type="entry name" value="RmlC-like_jellyroll"/>
</dbReference>
<evidence type="ECO:0000256" key="11">
    <source>
        <dbReference type="SAM" id="MobiDB-lite"/>
    </source>
</evidence>
<evidence type="ECO:0000259" key="13">
    <source>
        <dbReference type="Pfam" id="PF21621"/>
    </source>
</evidence>
<dbReference type="InterPro" id="IPR001250">
    <property type="entry name" value="Man6P_Isoase-1"/>
</dbReference>
<dbReference type="Gene3D" id="1.10.441.10">
    <property type="entry name" value="Phosphomannose Isomerase, domain 2"/>
    <property type="match status" value="1"/>
</dbReference>
<dbReference type="NCBIfam" id="TIGR00218">
    <property type="entry name" value="manA"/>
    <property type="match status" value="1"/>
</dbReference>
<dbReference type="GO" id="GO:0005975">
    <property type="term" value="P:carbohydrate metabolic process"/>
    <property type="evidence" value="ECO:0007669"/>
    <property type="project" value="InterPro"/>
</dbReference>
<evidence type="ECO:0000256" key="6">
    <source>
        <dbReference type="ARBA" id="ARBA00023235"/>
    </source>
</evidence>
<accession>A0AB38XRQ8</accession>
<dbReference type="CDD" id="cd07011">
    <property type="entry name" value="cupin_PMI_type_I_N"/>
    <property type="match status" value="1"/>
</dbReference>
<comment type="catalytic activity">
    <reaction evidence="1">
        <text>D-mannose 6-phosphate = D-fructose 6-phosphate</text>
        <dbReference type="Rhea" id="RHEA:12356"/>
        <dbReference type="ChEBI" id="CHEBI:58735"/>
        <dbReference type="ChEBI" id="CHEBI:61527"/>
        <dbReference type="EC" id="5.3.1.8"/>
    </reaction>
</comment>
<feature type="domain" description="Mannose-6-phosphate isomerase cupin" evidence="13">
    <location>
        <begin position="322"/>
        <end position="391"/>
    </location>
</feature>
<organism evidence="14 15">
    <name type="scientific">Winkia neuii subsp. anitrata</name>
    <dbReference type="NCBI Taxonomy" id="29318"/>
    <lineage>
        <taxon>Bacteria</taxon>
        <taxon>Bacillati</taxon>
        <taxon>Actinomycetota</taxon>
        <taxon>Actinomycetes</taxon>
        <taxon>Actinomycetales</taxon>
        <taxon>Actinomycetaceae</taxon>
        <taxon>Winkia</taxon>
    </lineage>
</organism>
<dbReference type="PANTHER" id="PTHR10309">
    <property type="entry name" value="MANNOSE-6-PHOSPHATE ISOMERASE"/>
    <property type="match status" value="1"/>
</dbReference>
<dbReference type="InterPro" id="IPR011051">
    <property type="entry name" value="RmlC_Cupin_sf"/>
</dbReference>
<dbReference type="RefSeq" id="WP_004806011.1">
    <property type="nucleotide sequence ID" value="NZ_CP116394.1"/>
</dbReference>
<dbReference type="PROSITE" id="PS00965">
    <property type="entry name" value="PMI_I_1"/>
    <property type="match status" value="1"/>
</dbReference>
<evidence type="ECO:0000256" key="4">
    <source>
        <dbReference type="ARBA" id="ARBA00022723"/>
    </source>
</evidence>
<gene>
    <name evidence="14" type="primary">manA</name>
    <name evidence="14" type="ORF">PIG85_03625</name>
</gene>
<dbReference type="Gene3D" id="2.60.120.10">
    <property type="entry name" value="Jelly Rolls"/>
    <property type="match status" value="2"/>
</dbReference>
<evidence type="ECO:0000256" key="2">
    <source>
        <dbReference type="ARBA" id="ARBA00010772"/>
    </source>
</evidence>
<evidence type="ECO:0000256" key="5">
    <source>
        <dbReference type="ARBA" id="ARBA00022833"/>
    </source>
</evidence>
<feature type="region of interest" description="Disordered" evidence="11">
    <location>
        <begin position="105"/>
        <end position="127"/>
    </location>
</feature>
<dbReference type="GO" id="GO:0009298">
    <property type="term" value="P:GDP-mannose biosynthetic process"/>
    <property type="evidence" value="ECO:0007669"/>
    <property type="project" value="InterPro"/>
</dbReference>
<feature type="binding site" evidence="10">
    <location>
        <position position="260"/>
    </location>
    <ligand>
        <name>Zn(2+)</name>
        <dbReference type="ChEBI" id="CHEBI:29105"/>
    </ligand>
</feature>
<keyword evidence="4 10" id="KW-0479">Metal-binding</keyword>
<dbReference type="Proteomes" id="UP001211044">
    <property type="component" value="Chromosome"/>
</dbReference>
<protein>
    <recommendedName>
        <fullName evidence="3">mannose-6-phosphate isomerase</fullName>
        <ecNumber evidence="3">5.3.1.8</ecNumber>
    </recommendedName>
    <alternativeName>
        <fullName evidence="7">Phosphohexomutase</fullName>
    </alternativeName>
    <alternativeName>
        <fullName evidence="8">Phosphomannose isomerase</fullName>
    </alternativeName>
</protein>
<evidence type="ECO:0000256" key="8">
    <source>
        <dbReference type="ARBA" id="ARBA00030762"/>
    </source>
</evidence>
<dbReference type="PRINTS" id="PR00714">
    <property type="entry name" value="MAN6PISMRASE"/>
</dbReference>
<feature type="binding site" evidence="10">
    <location>
        <position position="130"/>
    </location>
    <ligand>
        <name>Zn(2+)</name>
        <dbReference type="ChEBI" id="CHEBI:29105"/>
    </ligand>
</feature>
<feature type="active site" evidence="9">
    <location>
        <position position="279"/>
    </location>
</feature>
<evidence type="ECO:0000256" key="3">
    <source>
        <dbReference type="ARBA" id="ARBA00011956"/>
    </source>
</evidence>
<sequence length="394" mass="42880">MLLLEGAKQPYAWGSRNALPALLREPADSTPVAEIWYGSHPIAPTKIVGGGTLEEHICSDPLSALGQDTVDRFGQSLPFLMKYVAPARPLSLQVHPSKEIAVKGYAREEEQGIDRSSPSRSYKDSNHKPEMLMALTDFEAVVGFRAPRKAREILRDLAAPLARSLFDILDHQTNALGMRTIATQLMDPDTCPDEAAVNEVVVACRDRIDRGTTPSKRADTIACELGEEYPGDAGAVLSLLLNPVTLRRGETLFIPCGHIHAYMSGLGLELMAASDNVLRAGLTEKYVDAREALRCTDFSAAPPMRIAPEWVNNWTAVYYAPVDDFELSLAQLGAEWRPLPGRGPRILTCLDGQAVIATKSNELSLQRGHGAFIDASDGTVRVRGHGHLAQVDVP</sequence>
<evidence type="ECO:0000256" key="1">
    <source>
        <dbReference type="ARBA" id="ARBA00000757"/>
    </source>
</evidence>
<dbReference type="InterPro" id="IPR018050">
    <property type="entry name" value="Pmannose_isomerase-type1_CS"/>
</dbReference>
<evidence type="ECO:0000256" key="9">
    <source>
        <dbReference type="PIRSR" id="PIRSR001480-1"/>
    </source>
</evidence>
<dbReference type="GO" id="GO:0004476">
    <property type="term" value="F:mannose-6-phosphate isomerase activity"/>
    <property type="evidence" value="ECO:0007669"/>
    <property type="project" value="UniProtKB-EC"/>
</dbReference>
<dbReference type="PIRSF" id="PIRSF001480">
    <property type="entry name" value="Mannose-6-phosphate_isomerase"/>
    <property type="match status" value="1"/>
</dbReference>
<dbReference type="InterPro" id="IPR049071">
    <property type="entry name" value="MPI_cupin_dom"/>
</dbReference>
<feature type="domain" description="Phosphomannose isomerase type I catalytic" evidence="12">
    <location>
        <begin position="3"/>
        <end position="145"/>
    </location>
</feature>
<evidence type="ECO:0000256" key="10">
    <source>
        <dbReference type="PIRSR" id="PIRSR001480-2"/>
    </source>
</evidence>
<dbReference type="InterPro" id="IPR046457">
    <property type="entry name" value="PMI_typeI_cat"/>
</dbReference>
<comment type="cofactor">
    <cofactor evidence="10">
        <name>Zn(2+)</name>
        <dbReference type="ChEBI" id="CHEBI:29105"/>
    </cofactor>
    <text evidence="10">Binds 1 zinc ion per subunit.</text>
</comment>
<feature type="binding site" evidence="10">
    <location>
        <position position="95"/>
    </location>
    <ligand>
        <name>Zn(2+)</name>
        <dbReference type="ChEBI" id="CHEBI:29105"/>
    </ligand>
</feature>
<proteinExistence type="inferred from homology"/>
<dbReference type="PANTHER" id="PTHR10309:SF0">
    <property type="entry name" value="MANNOSE-6-PHOSPHATE ISOMERASE"/>
    <property type="match status" value="1"/>
</dbReference>
<dbReference type="Pfam" id="PF20511">
    <property type="entry name" value="PMI_typeI_cat"/>
    <property type="match status" value="1"/>
</dbReference>
<dbReference type="KEGG" id="wne:PIG85_03625"/>
<keyword evidence="5 10" id="KW-0862">Zinc</keyword>
<evidence type="ECO:0000256" key="7">
    <source>
        <dbReference type="ARBA" id="ARBA00029741"/>
    </source>
</evidence>
<name>A0AB38XRQ8_9ACTO</name>
<dbReference type="GO" id="GO:0008270">
    <property type="term" value="F:zinc ion binding"/>
    <property type="evidence" value="ECO:0007669"/>
    <property type="project" value="InterPro"/>
</dbReference>
<reference evidence="14" key="1">
    <citation type="submission" date="2023-01" db="EMBL/GenBank/DDBJ databases">
        <title>Comparative Genomic Analysis of the Clinically-Derived Winkia Strain NY0527 Provides Evidence into the Taxonomic Reassignment of Winkia neuii and Characterizes Their Virulence Traits.</title>
        <authorList>
            <person name="Cai X."/>
            <person name="Peng Y."/>
            <person name="Li M."/>
            <person name="Qiu Y."/>
            <person name="Wang Y."/>
            <person name="Xu L."/>
            <person name="Hou Q."/>
        </authorList>
    </citation>
    <scope>NUCLEOTIDE SEQUENCE</scope>
    <source>
        <strain evidence="14">NY0527</strain>
    </source>
</reference>
<dbReference type="Pfam" id="PF21621">
    <property type="entry name" value="MPI_cupin_dom"/>
    <property type="match status" value="1"/>
</dbReference>
<evidence type="ECO:0000313" key="15">
    <source>
        <dbReference type="Proteomes" id="UP001211044"/>
    </source>
</evidence>
<feature type="binding site" evidence="10">
    <location>
        <position position="93"/>
    </location>
    <ligand>
        <name>Zn(2+)</name>
        <dbReference type="ChEBI" id="CHEBI:29105"/>
    </ligand>
</feature>
<evidence type="ECO:0000259" key="12">
    <source>
        <dbReference type="Pfam" id="PF20511"/>
    </source>
</evidence>
<evidence type="ECO:0000313" key="14">
    <source>
        <dbReference type="EMBL" id="WCE46746.1"/>
    </source>
</evidence>
<dbReference type="EMBL" id="CP116394">
    <property type="protein sequence ID" value="WCE46746.1"/>
    <property type="molecule type" value="Genomic_DNA"/>
</dbReference>
<dbReference type="InterPro" id="IPR016305">
    <property type="entry name" value="Mannose-6-P_Isomerase"/>
</dbReference>